<proteinExistence type="inferred from homology"/>
<dbReference type="SUPFAM" id="SSF52540">
    <property type="entry name" value="P-loop containing nucleoside triphosphate hydrolases"/>
    <property type="match status" value="1"/>
</dbReference>
<dbReference type="PANTHER" id="PTHR32114:SF2">
    <property type="entry name" value="ABC TRANSPORTER ABCH.3"/>
    <property type="match status" value="1"/>
</dbReference>
<evidence type="ECO:0000256" key="2">
    <source>
        <dbReference type="ARBA" id="ARBA00011322"/>
    </source>
</evidence>
<comment type="subunit">
    <text evidence="2">Heterodimer of SbcC and SbcD.</text>
</comment>
<dbReference type="EMBL" id="CP159837">
    <property type="protein sequence ID" value="XCM38100.1"/>
    <property type="molecule type" value="Genomic_DNA"/>
</dbReference>
<dbReference type="InterPro" id="IPR027417">
    <property type="entry name" value="P-loop_NTPase"/>
</dbReference>
<comment type="similarity">
    <text evidence="1">Belongs to the SMC family. SbcC subfamily.</text>
</comment>
<evidence type="ECO:0000259" key="5">
    <source>
        <dbReference type="Pfam" id="PF13476"/>
    </source>
</evidence>
<reference evidence="6" key="1">
    <citation type="submission" date="2024-07" db="EMBL/GenBank/DDBJ databases">
        <authorList>
            <person name="Kim Y.J."/>
            <person name="Jeong J.Y."/>
        </authorList>
    </citation>
    <scope>NUCLEOTIDE SEQUENCE</scope>
    <source>
        <strain evidence="6">GIHE-MW2</strain>
    </source>
</reference>
<dbReference type="Pfam" id="PF13476">
    <property type="entry name" value="AAA_23"/>
    <property type="match status" value="1"/>
</dbReference>
<gene>
    <name evidence="6" type="primary">dndD</name>
    <name evidence="6" type="ORF">ABWT76_000926</name>
</gene>
<dbReference type="NCBIfam" id="TIGR03185">
    <property type="entry name" value="DNA_S_dndD"/>
    <property type="match status" value="1"/>
</dbReference>
<dbReference type="AlphaFoldDB" id="A0AAU8JGY4"/>
<organism evidence="6">
    <name type="scientific">Planktothricoides raciborskii GIHE-MW2</name>
    <dbReference type="NCBI Taxonomy" id="2792601"/>
    <lineage>
        <taxon>Bacteria</taxon>
        <taxon>Bacillati</taxon>
        <taxon>Cyanobacteriota</taxon>
        <taxon>Cyanophyceae</taxon>
        <taxon>Oscillatoriophycideae</taxon>
        <taxon>Oscillatoriales</taxon>
        <taxon>Oscillatoriaceae</taxon>
        <taxon>Planktothricoides</taxon>
    </lineage>
</organism>
<dbReference type="PANTHER" id="PTHR32114">
    <property type="entry name" value="ABC TRANSPORTER ABCH.3"/>
    <property type="match status" value="1"/>
</dbReference>
<dbReference type="REBASE" id="845427">
    <property type="entry name" value="M.Pra2DndDP"/>
</dbReference>
<name>A0AAU8JGY4_9CYAN</name>
<feature type="coiled-coil region" evidence="4">
    <location>
        <begin position="221"/>
        <end position="301"/>
    </location>
</feature>
<evidence type="ECO:0000256" key="1">
    <source>
        <dbReference type="ARBA" id="ARBA00006930"/>
    </source>
</evidence>
<accession>A0AAU8JGY4</accession>
<dbReference type="InterPro" id="IPR038729">
    <property type="entry name" value="Rad50/SbcC_AAA"/>
</dbReference>
<keyword evidence="4" id="KW-0175">Coiled coil</keyword>
<dbReference type="InterPro" id="IPR017599">
    <property type="entry name" value="DNA_S_DndD"/>
</dbReference>
<dbReference type="Gene3D" id="3.40.50.300">
    <property type="entry name" value="P-loop containing nucleotide triphosphate hydrolases"/>
    <property type="match status" value="2"/>
</dbReference>
<feature type="domain" description="Rad50/SbcC-type AAA" evidence="5">
    <location>
        <begin position="6"/>
        <end position="256"/>
    </location>
</feature>
<protein>
    <recommendedName>
        <fullName evidence="3">Nuclease SbcCD subunit C</fullName>
    </recommendedName>
</protein>
<evidence type="ECO:0000313" key="6">
    <source>
        <dbReference type="EMBL" id="XCM38100.1"/>
    </source>
</evidence>
<evidence type="ECO:0000256" key="4">
    <source>
        <dbReference type="SAM" id="Coils"/>
    </source>
</evidence>
<dbReference type="GO" id="GO:0016887">
    <property type="term" value="F:ATP hydrolysis activity"/>
    <property type="evidence" value="ECO:0007669"/>
    <property type="project" value="InterPro"/>
</dbReference>
<dbReference type="GO" id="GO:0006302">
    <property type="term" value="P:double-strand break repair"/>
    <property type="evidence" value="ECO:0007669"/>
    <property type="project" value="InterPro"/>
</dbReference>
<feature type="coiled-coil region" evidence="4">
    <location>
        <begin position="407"/>
        <end position="485"/>
    </location>
</feature>
<sequence>MILTELVLENFGPYVGKQIINFHPEAEAGETRPIILFGGMNGGGKTTLMDAIRLALYGSRAQCSTRGNLSYGDFLSQCVNRQSPFTDKSRLELAFKHIDRNRWVELRIVRYWTKNPKDGKDTLGILEWNESQQDYWKDDYLTETWDEYIENLLPLGISNLFLFDGEQVKELAEQEVPPSTVVKAIESLLGLELIERLSIDIDILVKRKQKKLANFQQKISLDEIDIKLKKYQAELAEAQAEEATLKTQLEKAEKKAKEASDRFLSEGGKIASREADLERQKADLEGQIERSRQYLRELAAEKLPLALIQPLLIAARTQGERETKRQQAKNAQALVQATGDRLLEYIKNLKLKADQIKKIDQFLADENQQLLDQIGAEKDAWLAADEKALETLGIVVQSDLGDRIKSAQQTRAEIDQLELQLNAIEKQLAVAPPPEIYEQLKNAVQKTQTALIKARINYENAQHLVVQLEREINKAKKELINYVDNTIERQQDEHTIKTAARVQDTLKLFREKLTIKKLSKLEKEVTDCFRYLLHKLDLVHRVAIDTKDFSLSLYDLQGEPVPKHRISAGEKQLLAIAFLWGLARVSGRELPVAIDTPLGRLDSEHRQNLIERYFPAASHQVILLSTDTELGKEEVKKLRKQKAIAREYLLKYNGETRQTNIEPGYFW</sequence>
<dbReference type="RefSeq" id="WP_054468553.1">
    <property type="nucleotide sequence ID" value="NZ_CP159837.1"/>
</dbReference>
<evidence type="ECO:0000256" key="3">
    <source>
        <dbReference type="ARBA" id="ARBA00013368"/>
    </source>
</evidence>